<dbReference type="VEuPathDB" id="TrichDB:TRFO_20431"/>
<sequence>MSFSPTSTNYINLKIINWDFVSKTSPKELRRTKDPKTINKLINNFIQASSLFADPSYCPPDMVMQFFNLLQIAVTEIVNKNNELIQIIEDKNKLIKQARAQKKKNQKKPPAYALPPIVFQCTFCAKLFKTRKFLAEHMRRRHPNSNVPVISEESPNIVQPAVKPQIEHVVKTVSNVPEISQDLGPFKAEINAMLDHFDTILKTEQAGIRTEFMEQFRRIDEMIQETLRKVQDERNNAQGRKVGQTYASYSDEQAMNERLQATDNSEDTHVYSQEISDDYSYTASYSYATANNGPSESPFRINANKPVSDSLTTTGTTTTTTTTTTTSAGGNASPPGHIQHPASAGHSPQTFKENQSNPLMHSDQYSDDYSYYSYYDYS</sequence>
<dbReference type="OrthoDB" id="10617006at2759"/>
<feature type="domain" description="C2H2-type" evidence="5">
    <location>
        <begin position="119"/>
        <end position="147"/>
    </location>
</feature>
<protein>
    <submittedName>
        <fullName evidence="6">Zinc finger, C2H2 type family protein</fullName>
    </submittedName>
</protein>
<keyword evidence="2" id="KW-0863">Zinc-finger</keyword>
<evidence type="ECO:0000259" key="5">
    <source>
        <dbReference type="PROSITE" id="PS50157"/>
    </source>
</evidence>
<evidence type="ECO:0000256" key="2">
    <source>
        <dbReference type="PROSITE-ProRule" id="PRU00042"/>
    </source>
</evidence>
<accession>A0A1J4KG30</accession>
<feature type="compositionally biased region" description="Polar residues" evidence="4">
    <location>
        <begin position="346"/>
        <end position="359"/>
    </location>
</feature>
<keyword evidence="1 3" id="KW-0175">Coiled coil</keyword>
<name>A0A1J4KG30_9EUKA</name>
<dbReference type="InterPro" id="IPR013087">
    <property type="entry name" value="Znf_C2H2_type"/>
</dbReference>
<dbReference type="SUPFAM" id="SSF118359">
    <property type="entry name" value="Expressed protein At2g23090/F21P24.15"/>
    <property type="match status" value="1"/>
</dbReference>
<keyword evidence="2" id="KW-0479">Metal-binding</keyword>
<feature type="coiled-coil region" evidence="3">
    <location>
        <begin position="81"/>
        <end position="108"/>
    </location>
</feature>
<proteinExistence type="predicted"/>
<feature type="compositionally biased region" description="Low complexity" evidence="4">
    <location>
        <begin position="312"/>
        <end position="326"/>
    </location>
</feature>
<dbReference type="GeneID" id="94836097"/>
<keyword evidence="7" id="KW-1185">Reference proteome</keyword>
<evidence type="ECO:0000256" key="4">
    <source>
        <dbReference type="SAM" id="MobiDB-lite"/>
    </source>
</evidence>
<dbReference type="AlphaFoldDB" id="A0A1J4KG30"/>
<dbReference type="InterPro" id="IPR057831">
    <property type="entry name" value="Znf_C2H2_ZNF462_1st"/>
</dbReference>
<gene>
    <name evidence="6" type="ORF">TRFO_20431</name>
</gene>
<dbReference type="EMBL" id="MLAK01000614">
    <property type="protein sequence ID" value="OHT10375.1"/>
    <property type="molecule type" value="Genomic_DNA"/>
</dbReference>
<dbReference type="GO" id="GO:0005737">
    <property type="term" value="C:cytoplasm"/>
    <property type="evidence" value="ECO:0007669"/>
    <property type="project" value="TreeGrafter"/>
</dbReference>
<feature type="region of interest" description="Disordered" evidence="4">
    <location>
        <begin position="291"/>
        <end position="365"/>
    </location>
</feature>
<evidence type="ECO:0000313" key="6">
    <source>
        <dbReference type="EMBL" id="OHT10375.1"/>
    </source>
</evidence>
<dbReference type="InterPro" id="IPR051241">
    <property type="entry name" value="DZIP_RILPL"/>
</dbReference>
<dbReference type="PROSITE" id="PS00028">
    <property type="entry name" value="ZINC_FINGER_C2H2_1"/>
    <property type="match status" value="1"/>
</dbReference>
<comment type="caution">
    <text evidence="6">The sequence shown here is derived from an EMBL/GenBank/DDBJ whole genome shotgun (WGS) entry which is preliminary data.</text>
</comment>
<dbReference type="SMART" id="SM00355">
    <property type="entry name" value="ZnF_C2H2"/>
    <property type="match status" value="1"/>
</dbReference>
<dbReference type="PANTHER" id="PTHR21502:SF3">
    <property type="entry name" value="CILIUM ASSEMBLY PROTEIN DZIP1L"/>
    <property type="match status" value="1"/>
</dbReference>
<keyword evidence="2" id="KW-0862">Zinc</keyword>
<organism evidence="6 7">
    <name type="scientific">Tritrichomonas foetus</name>
    <dbReference type="NCBI Taxonomy" id="1144522"/>
    <lineage>
        <taxon>Eukaryota</taxon>
        <taxon>Metamonada</taxon>
        <taxon>Parabasalia</taxon>
        <taxon>Tritrichomonadida</taxon>
        <taxon>Tritrichomonadidae</taxon>
        <taxon>Tritrichomonas</taxon>
    </lineage>
</organism>
<reference evidence="6" key="1">
    <citation type="submission" date="2016-10" db="EMBL/GenBank/DDBJ databases">
        <authorList>
            <person name="Benchimol M."/>
            <person name="Almeida L.G."/>
            <person name="Vasconcelos A.T."/>
            <person name="Perreira-Neves A."/>
            <person name="Rosa I.A."/>
            <person name="Tasca T."/>
            <person name="Bogo M.R."/>
            <person name="de Souza W."/>
        </authorList>
    </citation>
    <scope>NUCLEOTIDE SEQUENCE [LARGE SCALE GENOMIC DNA]</scope>
    <source>
        <strain evidence="6">K</strain>
    </source>
</reference>
<dbReference type="RefSeq" id="XP_068363511.1">
    <property type="nucleotide sequence ID" value="XM_068501393.1"/>
</dbReference>
<dbReference type="Pfam" id="PF23077">
    <property type="entry name" value="zf-C2H2_ZNF462_1st"/>
    <property type="match status" value="1"/>
</dbReference>
<evidence type="ECO:0000256" key="1">
    <source>
        <dbReference type="ARBA" id="ARBA00023054"/>
    </source>
</evidence>
<dbReference type="GO" id="GO:0008270">
    <property type="term" value="F:zinc ion binding"/>
    <property type="evidence" value="ECO:0007669"/>
    <property type="project" value="UniProtKB-KW"/>
</dbReference>
<dbReference type="PROSITE" id="PS50157">
    <property type="entry name" value="ZINC_FINGER_C2H2_2"/>
    <property type="match status" value="1"/>
</dbReference>
<dbReference type="Gene3D" id="3.30.160.60">
    <property type="entry name" value="Classic Zinc Finger"/>
    <property type="match status" value="1"/>
</dbReference>
<evidence type="ECO:0000313" key="7">
    <source>
        <dbReference type="Proteomes" id="UP000179807"/>
    </source>
</evidence>
<evidence type="ECO:0000256" key="3">
    <source>
        <dbReference type="SAM" id="Coils"/>
    </source>
</evidence>
<dbReference type="Proteomes" id="UP000179807">
    <property type="component" value="Unassembled WGS sequence"/>
</dbReference>
<dbReference type="PANTHER" id="PTHR21502">
    <property type="entry name" value="ZINC FINGER PROTEIN DZIP1"/>
    <property type="match status" value="1"/>
</dbReference>